<dbReference type="EMBL" id="IACF01001719">
    <property type="protein sequence ID" value="LAB67406.1"/>
    <property type="molecule type" value="mRNA"/>
</dbReference>
<evidence type="ECO:0000259" key="3">
    <source>
        <dbReference type="Pfam" id="PF01370"/>
    </source>
</evidence>
<dbReference type="AlphaFoldDB" id="A0A2P2I0J4"/>
<dbReference type="FunFam" id="3.40.50.720:FF:000336">
    <property type="entry name" value="Aldehyde reductase"/>
    <property type="match status" value="1"/>
</dbReference>
<protein>
    <submittedName>
        <fullName evidence="4">NADPH-dependent aldehyde reductase ARI1-like</fullName>
    </submittedName>
</protein>
<reference evidence="4" key="1">
    <citation type="journal article" date="2018" name="Biosci. Biotechnol. Biochem.">
        <title>Polysaccharide hydrolase of the hadal zone amphipods Hirondellea gigas.</title>
        <authorList>
            <person name="Kobayashi H."/>
            <person name="Nagahama T."/>
            <person name="Arai W."/>
            <person name="Sasagawa Y."/>
            <person name="Umeda M."/>
            <person name="Hayashi T."/>
            <person name="Nikaido I."/>
            <person name="Watanabe H."/>
            <person name="Oguri K."/>
            <person name="Kitazato H."/>
            <person name="Fujioka K."/>
            <person name="Kido Y."/>
            <person name="Takami H."/>
        </authorList>
    </citation>
    <scope>NUCLEOTIDE SEQUENCE</scope>
    <source>
        <tissue evidence="4">Whole body</tissue>
    </source>
</reference>
<dbReference type="SUPFAM" id="SSF51735">
    <property type="entry name" value="NAD(P)-binding Rossmann-fold domains"/>
    <property type="match status" value="1"/>
</dbReference>
<dbReference type="InterPro" id="IPR036291">
    <property type="entry name" value="NAD(P)-bd_dom_sf"/>
</dbReference>
<evidence type="ECO:0000313" key="4">
    <source>
        <dbReference type="EMBL" id="LAB67406.1"/>
    </source>
</evidence>
<comment type="similarity">
    <text evidence="2">Belongs to the NAD(P)-dependent epimerase/dehydratase family. Dihydroflavonol-4-reductase subfamily.</text>
</comment>
<dbReference type="InterPro" id="IPR050425">
    <property type="entry name" value="NAD(P)_dehydrat-like"/>
</dbReference>
<accession>A0A2P2I0J4</accession>
<dbReference type="Pfam" id="PF01370">
    <property type="entry name" value="Epimerase"/>
    <property type="match status" value="1"/>
</dbReference>
<keyword evidence="1" id="KW-0560">Oxidoreductase</keyword>
<name>A0A2P2I0J4_9CRUS</name>
<evidence type="ECO:0000256" key="2">
    <source>
        <dbReference type="ARBA" id="ARBA00023445"/>
    </source>
</evidence>
<proteinExistence type="evidence at transcript level"/>
<dbReference type="PANTHER" id="PTHR10366">
    <property type="entry name" value="NAD DEPENDENT EPIMERASE/DEHYDRATASE"/>
    <property type="match status" value="1"/>
</dbReference>
<feature type="domain" description="NAD-dependent epimerase/dehydratase" evidence="3">
    <location>
        <begin position="10"/>
        <end position="252"/>
    </location>
</feature>
<dbReference type="Gene3D" id="3.40.50.720">
    <property type="entry name" value="NAD(P)-binding Rossmann-like Domain"/>
    <property type="match status" value="1"/>
</dbReference>
<organism evidence="4">
    <name type="scientific">Hirondellea gigas</name>
    <dbReference type="NCBI Taxonomy" id="1518452"/>
    <lineage>
        <taxon>Eukaryota</taxon>
        <taxon>Metazoa</taxon>
        <taxon>Ecdysozoa</taxon>
        <taxon>Arthropoda</taxon>
        <taxon>Crustacea</taxon>
        <taxon>Multicrustacea</taxon>
        <taxon>Malacostraca</taxon>
        <taxon>Eumalacostraca</taxon>
        <taxon>Peracarida</taxon>
        <taxon>Amphipoda</taxon>
        <taxon>Amphilochidea</taxon>
        <taxon>Lysianassida</taxon>
        <taxon>Lysianassidira</taxon>
        <taxon>Lysianassoidea</taxon>
        <taxon>Lysianassidae</taxon>
        <taxon>Hirondellea</taxon>
    </lineage>
</organism>
<dbReference type="GO" id="GO:0016616">
    <property type="term" value="F:oxidoreductase activity, acting on the CH-OH group of donors, NAD or NADP as acceptor"/>
    <property type="evidence" value="ECO:0007669"/>
    <property type="project" value="TreeGrafter"/>
</dbReference>
<sequence>MMSDMCDQLVLVTGASGYIGSHVIKELQVAGYRVRGTVRSLKIEEKVAPLRQLVPDARHPLELVEADLTQDKGWDQAVAGCWAVMHVASHLPHLTDQILEEEFMATTVGGVMRVLRASAAAGVKKMIITGSFTNVNCDPVPYQDKSYTEDDWTDLNHPNLSPYGKSKTMAEKAAWDFVRNLPDSKRMDLTVLLPTLVLGPPLLRSHGSTGCVGFINMILNRTYPGMPHIINIIVDVRDVAKAHVQCLTTPEVVGQRILLHSHTHWAQDLSRIISKEFSSQGYRVYTNKIPYVAFWFLSFFNSKIEELGLLGRIGTKYDVSNEKMKRIFNMTPIEESKTIIDMVYAMIDLGITYKAKNYRKTGSRTTGNST</sequence>
<dbReference type="PANTHER" id="PTHR10366:SF564">
    <property type="entry name" value="STEROL-4-ALPHA-CARBOXYLATE 3-DEHYDROGENASE, DECARBOXYLATING"/>
    <property type="match status" value="1"/>
</dbReference>
<evidence type="ECO:0000256" key="1">
    <source>
        <dbReference type="ARBA" id="ARBA00023002"/>
    </source>
</evidence>
<dbReference type="InterPro" id="IPR001509">
    <property type="entry name" value="Epimerase_deHydtase"/>
</dbReference>